<dbReference type="AlphaFoldDB" id="A0A914RW42"/>
<organism evidence="2 3">
    <name type="scientific">Parascaris equorum</name>
    <name type="common">Equine roundworm</name>
    <dbReference type="NCBI Taxonomy" id="6256"/>
    <lineage>
        <taxon>Eukaryota</taxon>
        <taxon>Metazoa</taxon>
        <taxon>Ecdysozoa</taxon>
        <taxon>Nematoda</taxon>
        <taxon>Chromadorea</taxon>
        <taxon>Rhabditida</taxon>
        <taxon>Spirurina</taxon>
        <taxon>Ascaridomorpha</taxon>
        <taxon>Ascaridoidea</taxon>
        <taxon>Ascarididae</taxon>
        <taxon>Parascaris</taxon>
    </lineage>
</organism>
<sequence>MRPLFRLTCQLAITELDVTNAGRCYECKEHVLNVKLSPEAQLELDALRRRDSLISSKRILNAAKSSQKPLEEITKSTAKTTSQKDFVTLSHVVEYAKAHDAVLAYYYTDDDNKAMKPTYERSMTRTTTTDQHSGVVTSSPNAPSVISCDPDSGLSMAEESHDCIDDNK</sequence>
<feature type="compositionally biased region" description="Basic and acidic residues" evidence="1">
    <location>
        <begin position="158"/>
        <end position="168"/>
    </location>
</feature>
<proteinExistence type="predicted"/>
<reference evidence="3" key="1">
    <citation type="submission" date="2022-11" db="UniProtKB">
        <authorList>
            <consortium name="WormBaseParasite"/>
        </authorList>
    </citation>
    <scope>IDENTIFICATION</scope>
</reference>
<feature type="compositionally biased region" description="Polar residues" evidence="1">
    <location>
        <begin position="130"/>
        <end position="144"/>
    </location>
</feature>
<accession>A0A914RW42</accession>
<dbReference type="WBParaSite" id="PEQ_0001043201-mRNA-1">
    <property type="protein sequence ID" value="PEQ_0001043201-mRNA-1"/>
    <property type="gene ID" value="PEQ_0001043201"/>
</dbReference>
<evidence type="ECO:0000313" key="3">
    <source>
        <dbReference type="WBParaSite" id="PEQ_0001043201-mRNA-1"/>
    </source>
</evidence>
<feature type="region of interest" description="Disordered" evidence="1">
    <location>
        <begin position="149"/>
        <end position="168"/>
    </location>
</feature>
<keyword evidence="2" id="KW-1185">Reference proteome</keyword>
<evidence type="ECO:0000256" key="1">
    <source>
        <dbReference type="SAM" id="MobiDB-lite"/>
    </source>
</evidence>
<feature type="region of interest" description="Disordered" evidence="1">
    <location>
        <begin position="123"/>
        <end position="144"/>
    </location>
</feature>
<dbReference type="Proteomes" id="UP000887564">
    <property type="component" value="Unplaced"/>
</dbReference>
<evidence type="ECO:0000313" key="2">
    <source>
        <dbReference type="Proteomes" id="UP000887564"/>
    </source>
</evidence>
<protein>
    <submittedName>
        <fullName evidence="3">Uncharacterized protein</fullName>
    </submittedName>
</protein>
<name>A0A914RW42_PAREQ</name>